<accession>A0A7X0PHR8</accession>
<dbReference type="RefSeq" id="WP_184861992.1">
    <property type="nucleotide sequence ID" value="NZ_JACHLK010000011.1"/>
</dbReference>
<proteinExistence type="predicted"/>
<organism evidence="1 2">
    <name type="scientific">Acidovorax soli</name>
    <dbReference type="NCBI Taxonomy" id="592050"/>
    <lineage>
        <taxon>Bacteria</taxon>
        <taxon>Pseudomonadati</taxon>
        <taxon>Pseudomonadota</taxon>
        <taxon>Betaproteobacteria</taxon>
        <taxon>Burkholderiales</taxon>
        <taxon>Comamonadaceae</taxon>
        <taxon>Acidovorax</taxon>
    </lineage>
</organism>
<dbReference type="Proteomes" id="UP000575083">
    <property type="component" value="Unassembled WGS sequence"/>
</dbReference>
<comment type="caution">
    <text evidence="1">The sequence shown here is derived from an EMBL/GenBank/DDBJ whole genome shotgun (WGS) entry which is preliminary data.</text>
</comment>
<gene>
    <name evidence="1" type="ORF">HNP48_004921</name>
</gene>
<sequence>MANTYYHRVFNPLPGQRVDEQVLKDEFQRIELGFDGVATKAGQTDAGLATKANLAGGNALTGDQSIAGNLAIAGHLAVGGTVSAATPLPPADNSQALASTNWVRAWVSSQAGGALGLPVAPVQARPLALFVIQGVQQWAPVQSRSKVFFLSGA</sequence>
<evidence type="ECO:0000313" key="2">
    <source>
        <dbReference type="Proteomes" id="UP000575083"/>
    </source>
</evidence>
<reference evidence="1 2" key="1">
    <citation type="submission" date="2020-08" db="EMBL/GenBank/DDBJ databases">
        <title>Functional genomics of gut bacteria from endangered species of beetles.</title>
        <authorList>
            <person name="Carlos-Shanley C."/>
        </authorList>
    </citation>
    <scope>NUCLEOTIDE SEQUENCE [LARGE SCALE GENOMIC DNA]</scope>
    <source>
        <strain evidence="1 2">S00198</strain>
    </source>
</reference>
<keyword evidence="2" id="KW-1185">Reference proteome</keyword>
<dbReference type="EMBL" id="JACHLK010000011">
    <property type="protein sequence ID" value="MBB6562212.1"/>
    <property type="molecule type" value="Genomic_DNA"/>
</dbReference>
<name>A0A7X0PHR8_9BURK</name>
<dbReference type="AlphaFoldDB" id="A0A7X0PHR8"/>
<protein>
    <submittedName>
        <fullName evidence="1">Uncharacterized protein</fullName>
    </submittedName>
</protein>
<evidence type="ECO:0000313" key="1">
    <source>
        <dbReference type="EMBL" id="MBB6562212.1"/>
    </source>
</evidence>